<proteinExistence type="predicted"/>
<accession>A0A0N4Y7D0</accession>
<reference evidence="3" key="1">
    <citation type="submission" date="2017-02" db="UniProtKB">
        <authorList>
            <consortium name="WormBaseParasite"/>
        </authorList>
    </citation>
    <scope>IDENTIFICATION</scope>
</reference>
<sequence length="248" mass="30022">MLFTSVLAMELSLTQNFEICGKDIRSVITEEYEDCFRNSKNRVRNSITEKPRDYHGKHFNRDGILMVKETKEPIATVETTTEMQEQNFTTSDFIKKRFDPSEKRLNPYNKRFEPFLHRFNPYEKRFEPFLHSFNPYQKRFDPLSKRFDPYSKRFNPYDKRFDPFVKRFDSIRGQVDKSDIRGKRFEIYTKRFEPYAYMASSLRGRFELPSDVVAKRYYEPDFLEQYWGQLNAKRNIFDPHAYNVGFGR</sequence>
<dbReference type="Proteomes" id="UP000271162">
    <property type="component" value="Unassembled WGS sequence"/>
</dbReference>
<keyword evidence="2" id="KW-1185">Reference proteome</keyword>
<evidence type="ECO:0000313" key="3">
    <source>
        <dbReference type="WBParaSite" id="NBR_0001205901-mRNA-1"/>
    </source>
</evidence>
<dbReference type="EMBL" id="UYSL01020666">
    <property type="protein sequence ID" value="VDL75649.1"/>
    <property type="molecule type" value="Genomic_DNA"/>
</dbReference>
<name>A0A0N4Y7D0_NIPBR</name>
<dbReference type="AlphaFoldDB" id="A0A0N4Y7D0"/>
<reference evidence="1 2" key="2">
    <citation type="submission" date="2018-11" db="EMBL/GenBank/DDBJ databases">
        <authorList>
            <consortium name="Pathogen Informatics"/>
        </authorList>
    </citation>
    <scope>NUCLEOTIDE SEQUENCE [LARGE SCALE GENOMIC DNA]</scope>
</reference>
<organism evidence="3">
    <name type="scientific">Nippostrongylus brasiliensis</name>
    <name type="common">Rat hookworm</name>
    <dbReference type="NCBI Taxonomy" id="27835"/>
    <lineage>
        <taxon>Eukaryota</taxon>
        <taxon>Metazoa</taxon>
        <taxon>Ecdysozoa</taxon>
        <taxon>Nematoda</taxon>
        <taxon>Chromadorea</taxon>
        <taxon>Rhabditida</taxon>
        <taxon>Rhabditina</taxon>
        <taxon>Rhabditomorpha</taxon>
        <taxon>Strongyloidea</taxon>
        <taxon>Heligmosomidae</taxon>
        <taxon>Nippostrongylus</taxon>
    </lineage>
</organism>
<dbReference type="STRING" id="27835.A0A0N4Y7D0"/>
<evidence type="ECO:0000313" key="1">
    <source>
        <dbReference type="EMBL" id="VDL75649.1"/>
    </source>
</evidence>
<gene>
    <name evidence="1" type="ORF">NBR_LOCUS12060</name>
</gene>
<evidence type="ECO:0000313" key="2">
    <source>
        <dbReference type="Proteomes" id="UP000271162"/>
    </source>
</evidence>
<protein>
    <submittedName>
        <fullName evidence="1 3">Uncharacterized protein</fullName>
    </submittedName>
</protein>
<dbReference type="WBParaSite" id="NBR_0001205901-mRNA-1">
    <property type="protein sequence ID" value="NBR_0001205901-mRNA-1"/>
    <property type="gene ID" value="NBR_0001205901"/>
</dbReference>